<evidence type="ECO:0000313" key="7">
    <source>
        <dbReference type="Proteomes" id="UP000032452"/>
    </source>
</evidence>
<dbReference type="InterPro" id="IPR042095">
    <property type="entry name" value="SUMF_sf"/>
</dbReference>
<reference evidence="6 7" key="1">
    <citation type="submission" date="2015-02" db="EMBL/GenBank/DDBJ databases">
        <title>Draft genome of a novel marine cyanobacterium (Chroococcales) isolated from South Atlantic Ocean.</title>
        <authorList>
            <person name="Rigonato J."/>
            <person name="Alvarenga D.O."/>
            <person name="Branco L.H."/>
            <person name="Varani A.M."/>
            <person name="Brandini F.P."/>
            <person name="Fiore M.F."/>
        </authorList>
    </citation>
    <scope>NUCLEOTIDE SEQUENCE [LARGE SCALE GENOMIC DNA]</scope>
    <source>
        <strain evidence="6 7">CENA595</strain>
    </source>
</reference>
<comment type="pathway">
    <text evidence="3">Amino-acid biosynthesis; ergothioneine biosynthesis.</text>
</comment>
<comment type="caution">
    <text evidence="6">The sequence shown here is derived from an EMBL/GenBank/DDBJ whole genome shotgun (WGS) entry which is preliminary data.</text>
</comment>
<dbReference type="Gene3D" id="1.20.120.450">
    <property type="entry name" value="dinb family like domain"/>
    <property type="match status" value="1"/>
</dbReference>
<evidence type="ECO:0000256" key="1">
    <source>
        <dbReference type="ARBA" id="ARBA00023002"/>
    </source>
</evidence>
<dbReference type="Pfam" id="PF03781">
    <property type="entry name" value="FGE-sulfatase"/>
    <property type="match status" value="1"/>
</dbReference>
<dbReference type="PANTHER" id="PTHR23150">
    <property type="entry name" value="SULFATASE MODIFYING FACTOR 1, 2"/>
    <property type="match status" value="1"/>
</dbReference>
<keyword evidence="1" id="KW-0560">Oxidoreductase</keyword>
<dbReference type="InterPro" id="IPR024775">
    <property type="entry name" value="DinB-like"/>
</dbReference>
<gene>
    <name evidence="6" type="ORF">UH38_07750</name>
</gene>
<protein>
    <recommendedName>
        <fullName evidence="8">Ergothioneine biosynthesis protein EgtB</fullName>
    </recommendedName>
</protein>
<evidence type="ECO:0000256" key="2">
    <source>
        <dbReference type="ARBA" id="ARBA00023004"/>
    </source>
</evidence>
<name>A0A0D8ZU66_9CYAN</name>
<dbReference type="AlphaFoldDB" id="A0A0D8ZU66"/>
<organism evidence="6 7">
    <name type="scientific">Aliterella atlantica CENA595</name>
    <dbReference type="NCBI Taxonomy" id="1618023"/>
    <lineage>
        <taxon>Bacteria</taxon>
        <taxon>Bacillati</taxon>
        <taxon>Cyanobacteriota</taxon>
        <taxon>Cyanophyceae</taxon>
        <taxon>Chroococcidiopsidales</taxon>
        <taxon>Aliterellaceae</taxon>
        <taxon>Aliterella</taxon>
    </lineage>
</organism>
<dbReference type="InterPro" id="IPR034660">
    <property type="entry name" value="DinB/YfiT-like"/>
</dbReference>
<keyword evidence="2" id="KW-0408">Iron</keyword>
<dbReference type="PATRIC" id="fig|1618023.3.peg.3230"/>
<dbReference type="EMBL" id="JYON01000006">
    <property type="protein sequence ID" value="KJH72308.1"/>
    <property type="molecule type" value="Genomic_DNA"/>
</dbReference>
<evidence type="ECO:0000259" key="4">
    <source>
        <dbReference type="Pfam" id="PF03781"/>
    </source>
</evidence>
<keyword evidence="7" id="KW-1185">Reference proteome</keyword>
<dbReference type="SUPFAM" id="SSF109854">
    <property type="entry name" value="DinB/YfiT-like putative metalloenzymes"/>
    <property type="match status" value="1"/>
</dbReference>
<feature type="domain" description="DinB-like" evidence="5">
    <location>
        <begin position="25"/>
        <end position="142"/>
    </location>
</feature>
<dbReference type="Gene3D" id="3.90.1580.10">
    <property type="entry name" value="paralog of FGE (formylglycine-generating enzyme)"/>
    <property type="match status" value="1"/>
</dbReference>
<accession>A0A0D8ZU66</accession>
<dbReference type="InterPro" id="IPR016187">
    <property type="entry name" value="CTDL_fold"/>
</dbReference>
<evidence type="ECO:0008006" key="8">
    <source>
        <dbReference type="Google" id="ProtNLM"/>
    </source>
</evidence>
<evidence type="ECO:0000256" key="3">
    <source>
        <dbReference type="ARBA" id="ARBA00037882"/>
    </source>
</evidence>
<evidence type="ECO:0000259" key="5">
    <source>
        <dbReference type="Pfam" id="PF12867"/>
    </source>
</evidence>
<evidence type="ECO:0000313" key="6">
    <source>
        <dbReference type="EMBL" id="KJH72308.1"/>
    </source>
</evidence>
<dbReference type="Proteomes" id="UP000032452">
    <property type="component" value="Unassembled WGS sequence"/>
</dbReference>
<dbReference type="STRING" id="1618023.UH38_07750"/>
<sequence>MQQTSGDSVISLDARRQQLKQWMHNCRAGTLALFETVDETTFCHQAHAEFSPVGWHLGHIGYTESLWLLERQAGIKLFPEYRRLFVADGLPKSQRGNLPPLAEIKEYLNTIRNNVFQRLETLDLEQEERLWRWLLQHESQHSETIAFVLQLQRWYAQAPVGASWQLFNARQANFMVNPAPTEVASDINSDTICIQAGESIQGSDTIDALDNERSQHLVNLDTYFIDRYPVTCGQYRRFIEARGYENSTWWSQAGWRWLQTEGVTKPLYWSDDTRWDDRPVCGVSWYEAQAYARFVGKRLPTEAEWEKAACWDVGAKCRRTYPWGEDFPTEKHCNHDNAVSQTTPVNAYPAGQSAYGCYDMLGNVWEWTSTLFDGYQGFASYPYPGYSQVYFDAQHYVLKGGSWATRPWALRSSFRNWYHPGVRQILAGFRCVTL</sequence>
<dbReference type="InterPro" id="IPR051043">
    <property type="entry name" value="Sulfatase_Mod_Factor_Kinase"/>
</dbReference>
<dbReference type="Pfam" id="PF12867">
    <property type="entry name" value="DinB_2"/>
    <property type="match status" value="1"/>
</dbReference>
<dbReference type="InterPro" id="IPR005532">
    <property type="entry name" value="SUMF_dom"/>
</dbReference>
<feature type="domain" description="Sulfatase-modifying factor enzyme-like" evidence="4">
    <location>
        <begin position="189"/>
        <end position="432"/>
    </location>
</feature>
<dbReference type="SUPFAM" id="SSF56436">
    <property type="entry name" value="C-type lectin-like"/>
    <property type="match status" value="1"/>
</dbReference>
<proteinExistence type="predicted"/>
<dbReference type="PANTHER" id="PTHR23150:SF36">
    <property type="entry name" value="HERCYNINE OXYGENASE"/>
    <property type="match status" value="1"/>
</dbReference>